<dbReference type="Proteomes" id="UP000311382">
    <property type="component" value="Unassembled WGS sequence"/>
</dbReference>
<evidence type="ECO:0000256" key="1">
    <source>
        <dbReference type="ARBA" id="ARBA00022692"/>
    </source>
</evidence>
<evidence type="ECO:0000256" key="5">
    <source>
        <dbReference type="SAM" id="MobiDB-lite"/>
    </source>
</evidence>
<sequence>MDHGGGHSGSGHMSHQDGAMPCKMAMLGNMDPMGICLVFPQLQITSSPSLILYLILLILLSMATEYLRLSLTSFDRALRSNLRGGGLAALAVSSGGDASPSLGAADRRPSRVNTPARRGSVFPGGVAVEGSEEALLGAGLRGSARYYGVVRLPWFIQLRRSGGYALHVALSFYIMLLVMSFNLQIVAAIVLGAFLGHFVFQRGIDLGAGASEDETKGLQCH</sequence>
<keyword evidence="4" id="KW-0406">Ion transport</keyword>
<evidence type="ECO:0000313" key="6">
    <source>
        <dbReference type="EMBL" id="TNY19634.1"/>
    </source>
</evidence>
<feature type="transmembrane region" description="Helical" evidence="4">
    <location>
        <begin position="164"/>
        <end position="195"/>
    </location>
</feature>
<dbReference type="InterPro" id="IPR007274">
    <property type="entry name" value="Cop_transporter"/>
</dbReference>
<comment type="similarity">
    <text evidence="4">Belongs to the copper transporter (Ctr) (TC 1.A.56) family. SLC31A subfamily.</text>
</comment>
<keyword evidence="7" id="KW-1185">Reference proteome</keyword>
<proteinExistence type="inferred from homology"/>
<keyword evidence="4" id="KW-0813">Transport</keyword>
<dbReference type="PANTHER" id="PTHR12483">
    <property type="entry name" value="SOLUTE CARRIER FAMILY 31 COPPER TRANSPORTERS"/>
    <property type="match status" value="1"/>
</dbReference>
<feature type="transmembrane region" description="Helical" evidence="4">
    <location>
        <begin position="50"/>
        <end position="69"/>
    </location>
</feature>
<keyword evidence="1 4" id="KW-0812">Transmembrane</keyword>
<keyword evidence="2 4" id="KW-1133">Transmembrane helix</keyword>
<feature type="region of interest" description="Disordered" evidence="5">
    <location>
        <begin position="94"/>
        <end position="115"/>
    </location>
</feature>
<name>A0A5C5FUG3_9BASI</name>
<dbReference type="EMBL" id="SOZI01000089">
    <property type="protein sequence ID" value="TNY19634.1"/>
    <property type="molecule type" value="Genomic_DNA"/>
</dbReference>
<dbReference type="GO" id="GO:0016020">
    <property type="term" value="C:membrane"/>
    <property type="evidence" value="ECO:0007669"/>
    <property type="project" value="UniProtKB-SubCell"/>
</dbReference>
<comment type="subcellular location">
    <subcellularLocation>
        <location evidence="4">Membrane</location>
        <topology evidence="4">Multi-pass membrane protein</topology>
    </subcellularLocation>
</comment>
<comment type="caution">
    <text evidence="6">The sequence shown here is derived from an EMBL/GenBank/DDBJ whole genome shotgun (WGS) entry which is preliminary data.</text>
</comment>
<keyword evidence="3 4" id="KW-0472">Membrane</keyword>
<dbReference type="OrthoDB" id="161814at2759"/>
<dbReference type="PANTHER" id="PTHR12483:SF115">
    <property type="entry name" value="COPPER TRANSPORT PROTEIN"/>
    <property type="match status" value="1"/>
</dbReference>
<reference evidence="6 7" key="1">
    <citation type="submission" date="2019-03" db="EMBL/GenBank/DDBJ databases">
        <title>Rhodosporidium diobovatum UCD-FST 08-225 genome sequencing, assembly, and annotation.</title>
        <authorList>
            <person name="Fakankun I.U."/>
            <person name="Fristensky B."/>
            <person name="Levin D.B."/>
        </authorList>
    </citation>
    <scope>NUCLEOTIDE SEQUENCE [LARGE SCALE GENOMIC DNA]</scope>
    <source>
        <strain evidence="6 7">UCD-FST 08-225</strain>
    </source>
</reference>
<dbReference type="STRING" id="5288.A0A5C5FUG3"/>
<keyword evidence="4" id="KW-0187">Copper transport</keyword>
<dbReference type="GO" id="GO:0005375">
    <property type="term" value="F:copper ion transmembrane transporter activity"/>
    <property type="evidence" value="ECO:0007669"/>
    <property type="project" value="UniProtKB-UniRule"/>
</dbReference>
<accession>A0A5C5FUG3</accession>
<evidence type="ECO:0000256" key="4">
    <source>
        <dbReference type="RuleBase" id="RU367022"/>
    </source>
</evidence>
<evidence type="ECO:0000256" key="3">
    <source>
        <dbReference type="ARBA" id="ARBA00023136"/>
    </source>
</evidence>
<gene>
    <name evidence="6" type="ORF">DMC30DRAFT_399842</name>
</gene>
<organism evidence="6 7">
    <name type="scientific">Rhodotorula diobovata</name>
    <dbReference type="NCBI Taxonomy" id="5288"/>
    <lineage>
        <taxon>Eukaryota</taxon>
        <taxon>Fungi</taxon>
        <taxon>Dikarya</taxon>
        <taxon>Basidiomycota</taxon>
        <taxon>Pucciniomycotina</taxon>
        <taxon>Microbotryomycetes</taxon>
        <taxon>Sporidiobolales</taxon>
        <taxon>Sporidiobolaceae</taxon>
        <taxon>Rhodotorula</taxon>
    </lineage>
</organism>
<dbReference type="AlphaFoldDB" id="A0A5C5FUG3"/>
<evidence type="ECO:0000256" key="2">
    <source>
        <dbReference type="ARBA" id="ARBA00022989"/>
    </source>
</evidence>
<protein>
    <recommendedName>
        <fullName evidence="4">Copper transport protein</fullName>
    </recommendedName>
</protein>
<keyword evidence="4" id="KW-0186">Copper</keyword>
<dbReference type="Pfam" id="PF04145">
    <property type="entry name" value="Ctr"/>
    <property type="match status" value="1"/>
</dbReference>
<evidence type="ECO:0000313" key="7">
    <source>
        <dbReference type="Proteomes" id="UP000311382"/>
    </source>
</evidence>